<dbReference type="AlphaFoldDB" id="A0A6A4ASP8"/>
<keyword evidence="3" id="KW-1185">Reference proteome</keyword>
<reference evidence="2 3" key="1">
    <citation type="submission" date="2018-08" db="EMBL/GenBank/DDBJ databases">
        <title>Genomic investigation of the strawberry pathogen Phytophthora fragariae indicates pathogenicity is determined by transcriptional variation in three key races.</title>
        <authorList>
            <person name="Adams T.M."/>
            <person name="Armitage A.D."/>
            <person name="Sobczyk M.K."/>
            <person name="Bates H.J."/>
            <person name="Dunwell J.M."/>
            <person name="Nellist C.F."/>
            <person name="Harrison R.J."/>
        </authorList>
    </citation>
    <scope>NUCLEOTIDE SEQUENCE [LARGE SCALE GENOMIC DNA]</scope>
    <source>
        <strain evidence="2 3">SCRP333</strain>
    </source>
</reference>
<proteinExistence type="predicted"/>
<name>A0A6A4ASP8_9STRA</name>
<protein>
    <submittedName>
        <fullName evidence="2">Uncharacterized protein</fullName>
    </submittedName>
</protein>
<gene>
    <name evidence="2" type="ORF">PR003_g33223</name>
</gene>
<organism evidence="2 3">
    <name type="scientific">Phytophthora rubi</name>
    <dbReference type="NCBI Taxonomy" id="129364"/>
    <lineage>
        <taxon>Eukaryota</taxon>
        <taxon>Sar</taxon>
        <taxon>Stramenopiles</taxon>
        <taxon>Oomycota</taxon>
        <taxon>Peronosporomycetes</taxon>
        <taxon>Peronosporales</taxon>
        <taxon>Peronosporaceae</taxon>
        <taxon>Phytophthora</taxon>
    </lineage>
</organism>
<sequence>MSKRTVLKSGGEAGVGGIGFRDGGAGGTPLPRQQATGPRLRDTSLNQAPPVAQLERRRNDHQCVTRRF</sequence>
<evidence type="ECO:0000313" key="3">
    <source>
        <dbReference type="Proteomes" id="UP000434957"/>
    </source>
</evidence>
<feature type="compositionally biased region" description="Gly residues" evidence="1">
    <location>
        <begin position="11"/>
        <end position="27"/>
    </location>
</feature>
<accession>A0A6A4ASP8</accession>
<feature type="region of interest" description="Disordered" evidence="1">
    <location>
        <begin position="1"/>
        <end position="47"/>
    </location>
</feature>
<dbReference type="EMBL" id="QXFT01009088">
    <property type="protein sequence ID" value="KAE9263257.1"/>
    <property type="molecule type" value="Genomic_DNA"/>
</dbReference>
<comment type="caution">
    <text evidence="2">The sequence shown here is derived from an EMBL/GenBank/DDBJ whole genome shotgun (WGS) entry which is preliminary data.</text>
</comment>
<dbReference type="Proteomes" id="UP000434957">
    <property type="component" value="Unassembled WGS sequence"/>
</dbReference>
<evidence type="ECO:0000313" key="2">
    <source>
        <dbReference type="EMBL" id="KAE9263257.1"/>
    </source>
</evidence>
<evidence type="ECO:0000256" key="1">
    <source>
        <dbReference type="SAM" id="MobiDB-lite"/>
    </source>
</evidence>